<accession>L0K8S1</accession>
<name>L0K8S1_HALHC</name>
<keyword evidence="1" id="KW-1133">Transmembrane helix</keyword>
<reference evidence="3" key="1">
    <citation type="submission" date="2012-02" db="EMBL/GenBank/DDBJ databases">
        <title>The complete genome of Halobacteroides halobius DSM 5150.</title>
        <authorList>
            <person name="Lucas S."/>
            <person name="Copeland A."/>
            <person name="Lapidus A."/>
            <person name="Glavina del Rio T."/>
            <person name="Dalin E."/>
            <person name="Tice H."/>
            <person name="Bruce D."/>
            <person name="Goodwin L."/>
            <person name="Pitluck S."/>
            <person name="Peters L."/>
            <person name="Mikhailova N."/>
            <person name="Gu W."/>
            <person name="Kyrpides N."/>
            <person name="Mavromatis K."/>
            <person name="Ivanova N."/>
            <person name="Brettin T."/>
            <person name="Detter J.C."/>
            <person name="Han C."/>
            <person name="Larimer F."/>
            <person name="Land M."/>
            <person name="Hauser L."/>
            <person name="Markowitz V."/>
            <person name="Cheng J.-F."/>
            <person name="Hugenholtz P."/>
            <person name="Woyke T."/>
            <person name="Wu D."/>
            <person name="Tindall B."/>
            <person name="Pomrenke H."/>
            <person name="Brambilla E."/>
            <person name="Klenk H.-P."/>
            <person name="Eisen J.A."/>
        </authorList>
    </citation>
    <scope>NUCLEOTIDE SEQUENCE [LARGE SCALE GENOMIC DNA]</scope>
    <source>
        <strain evidence="3">ATCC 35273 / DSM 5150 / MD-1</strain>
    </source>
</reference>
<keyword evidence="1" id="KW-0472">Membrane</keyword>
<evidence type="ECO:0008006" key="4">
    <source>
        <dbReference type="Google" id="ProtNLM"/>
    </source>
</evidence>
<feature type="transmembrane region" description="Helical" evidence="1">
    <location>
        <begin position="43"/>
        <end position="62"/>
    </location>
</feature>
<dbReference type="EMBL" id="CP003359">
    <property type="protein sequence ID" value="AGB40518.1"/>
    <property type="molecule type" value="Genomic_DNA"/>
</dbReference>
<proteinExistence type="predicted"/>
<dbReference type="STRING" id="748449.Halha_0544"/>
<organism evidence="2 3">
    <name type="scientific">Halobacteroides halobius (strain ATCC 35273 / DSM 5150 / MD-1)</name>
    <dbReference type="NCBI Taxonomy" id="748449"/>
    <lineage>
        <taxon>Bacteria</taxon>
        <taxon>Bacillati</taxon>
        <taxon>Bacillota</taxon>
        <taxon>Clostridia</taxon>
        <taxon>Halanaerobiales</taxon>
        <taxon>Halobacteroidaceae</taxon>
        <taxon>Halobacteroides</taxon>
    </lineage>
</organism>
<dbReference type="NCBIfam" id="NF033218">
    <property type="entry name" value="anchor_AmaP"/>
    <property type="match status" value="1"/>
</dbReference>
<sequence>MQYLDRFFVLVFTLLWTIVSLLMMGISIGWIDSLYLVDLINQDLQLVGIIGGILFLISLRILQLFLPGKEKVTQTVVAQGKLGTIKVSLGAIKKLAEEIVRQEVKVTEIKSKVEVTEQGVDILLDLAIVSRANIAELGEKLQEQIREQVTASTGAEVDQVEILINKVSRQEKPNKGLD</sequence>
<dbReference type="AlphaFoldDB" id="L0K8S1"/>
<protein>
    <recommendedName>
        <fullName evidence="4">Alkaline shock protein 23</fullName>
    </recommendedName>
</protein>
<dbReference type="KEGG" id="hhl:Halha_0544"/>
<dbReference type="HOGENOM" id="CLU_120389_2_0_9"/>
<evidence type="ECO:0000313" key="3">
    <source>
        <dbReference type="Proteomes" id="UP000010880"/>
    </source>
</evidence>
<keyword evidence="1" id="KW-0812">Transmembrane</keyword>
<keyword evidence="3" id="KW-1185">Reference proteome</keyword>
<feature type="transmembrane region" description="Helical" evidence="1">
    <location>
        <begin position="7"/>
        <end position="31"/>
    </location>
</feature>
<gene>
    <name evidence="2" type="ordered locus">Halha_0544</name>
</gene>
<dbReference type="RefSeq" id="WP_015326244.1">
    <property type="nucleotide sequence ID" value="NC_019978.1"/>
</dbReference>
<evidence type="ECO:0000256" key="1">
    <source>
        <dbReference type="SAM" id="Phobius"/>
    </source>
</evidence>
<evidence type="ECO:0000313" key="2">
    <source>
        <dbReference type="EMBL" id="AGB40518.1"/>
    </source>
</evidence>
<dbReference type="Proteomes" id="UP000010880">
    <property type="component" value="Chromosome"/>
</dbReference>
<dbReference type="eggNOG" id="COG1302">
    <property type="taxonomic scope" value="Bacteria"/>
</dbReference>